<dbReference type="EMBL" id="BNAD01000001">
    <property type="protein sequence ID" value="GHE15633.1"/>
    <property type="molecule type" value="Genomic_DNA"/>
</dbReference>
<comment type="caution">
    <text evidence="1">The sequence shown here is derived from an EMBL/GenBank/DDBJ whole genome shotgun (WGS) entry which is preliminary data.</text>
</comment>
<accession>A0ABQ3HE62</accession>
<keyword evidence="2" id="KW-1185">Reference proteome</keyword>
<organism evidence="1 2">
    <name type="scientific">Nocardioides flavus</name>
    <name type="common">ex Wang et al. 2016</name>
    <dbReference type="NCBI Taxonomy" id="2058780"/>
    <lineage>
        <taxon>Bacteria</taxon>
        <taxon>Bacillati</taxon>
        <taxon>Actinomycetota</taxon>
        <taxon>Actinomycetes</taxon>
        <taxon>Propionibacteriales</taxon>
        <taxon>Nocardioidaceae</taxon>
        <taxon>Nocardioides</taxon>
    </lineage>
</organism>
<gene>
    <name evidence="1" type="ORF">GCM10011376_04780</name>
</gene>
<evidence type="ECO:0008006" key="3">
    <source>
        <dbReference type="Google" id="ProtNLM"/>
    </source>
</evidence>
<evidence type="ECO:0000313" key="2">
    <source>
        <dbReference type="Proteomes" id="UP000597341"/>
    </source>
</evidence>
<sequence>MAPCPGARSDQERRPRGATMTDFTPFEQLLRGHAGLLGDSTHDRWLRAQALFEERAYREAAVLLGELLDDPGDVGHELTDVRLLLARSLFHSAQLDGTIRVATELLEHDPNEPYAHLLLGRALQRKGRRDEAQPHLRLAELLGGYRS</sequence>
<dbReference type="Gene3D" id="1.25.40.10">
    <property type="entry name" value="Tetratricopeptide repeat domain"/>
    <property type="match status" value="1"/>
</dbReference>
<name>A0ABQ3HE62_9ACTN</name>
<dbReference type="InterPro" id="IPR011990">
    <property type="entry name" value="TPR-like_helical_dom_sf"/>
</dbReference>
<dbReference type="Proteomes" id="UP000597341">
    <property type="component" value="Unassembled WGS sequence"/>
</dbReference>
<protein>
    <recommendedName>
        <fullName evidence="3">Tetratricopeptide repeat protein</fullName>
    </recommendedName>
</protein>
<evidence type="ECO:0000313" key="1">
    <source>
        <dbReference type="EMBL" id="GHE15633.1"/>
    </source>
</evidence>
<proteinExistence type="predicted"/>
<reference evidence="2" key="1">
    <citation type="journal article" date="2019" name="Int. J. Syst. Evol. Microbiol.">
        <title>The Global Catalogue of Microorganisms (GCM) 10K type strain sequencing project: providing services to taxonomists for standard genome sequencing and annotation.</title>
        <authorList>
            <consortium name="The Broad Institute Genomics Platform"/>
            <consortium name="The Broad Institute Genome Sequencing Center for Infectious Disease"/>
            <person name="Wu L."/>
            <person name="Ma J."/>
        </authorList>
    </citation>
    <scope>NUCLEOTIDE SEQUENCE [LARGE SCALE GENOMIC DNA]</scope>
    <source>
        <strain evidence="2">CGMCC 1.12791</strain>
    </source>
</reference>
<dbReference type="SUPFAM" id="SSF48452">
    <property type="entry name" value="TPR-like"/>
    <property type="match status" value="1"/>
</dbReference>